<gene>
    <name evidence="7" type="ORF">QTH91_22010</name>
</gene>
<feature type="transmembrane region" description="Helical" evidence="6">
    <location>
        <begin position="184"/>
        <end position="211"/>
    </location>
</feature>
<keyword evidence="4 6" id="KW-1133">Transmembrane helix</keyword>
<dbReference type="RefSeq" id="WP_286662300.1">
    <property type="nucleotide sequence ID" value="NZ_JASZYV010000006.1"/>
</dbReference>
<name>A0ABT7NGY5_9BURK</name>
<keyword evidence="2" id="KW-1003">Cell membrane</keyword>
<reference evidence="7" key="1">
    <citation type="submission" date="2023-06" db="EMBL/GenBank/DDBJ databases">
        <authorList>
            <person name="Jiang Y."/>
            <person name="Liu Q."/>
        </authorList>
    </citation>
    <scope>NUCLEOTIDE SEQUENCE</scope>
    <source>
        <strain evidence="7">CGMCC 1.12089</strain>
    </source>
</reference>
<dbReference type="Pfam" id="PF02653">
    <property type="entry name" value="BPD_transp_2"/>
    <property type="match status" value="1"/>
</dbReference>
<evidence type="ECO:0000313" key="8">
    <source>
        <dbReference type="Proteomes" id="UP001174908"/>
    </source>
</evidence>
<dbReference type="PANTHER" id="PTHR30482:SF17">
    <property type="entry name" value="ABC TRANSPORTER ATP-BINDING PROTEIN"/>
    <property type="match status" value="1"/>
</dbReference>
<feature type="transmembrane region" description="Helical" evidence="6">
    <location>
        <begin position="25"/>
        <end position="42"/>
    </location>
</feature>
<feature type="transmembrane region" description="Helical" evidence="6">
    <location>
        <begin position="48"/>
        <end position="67"/>
    </location>
</feature>
<keyword evidence="3 6" id="KW-0812">Transmembrane</keyword>
<feature type="transmembrane region" description="Helical" evidence="6">
    <location>
        <begin position="231"/>
        <end position="252"/>
    </location>
</feature>
<dbReference type="InterPro" id="IPR001851">
    <property type="entry name" value="ABC_transp_permease"/>
</dbReference>
<comment type="subcellular location">
    <subcellularLocation>
        <location evidence="1">Cell membrane</location>
        <topology evidence="1">Multi-pass membrane protein</topology>
    </subcellularLocation>
</comment>
<evidence type="ECO:0000256" key="5">
    <source>
        <dbReference type="ARBA" id="ARBA00023136"/>
    </source>
</evidence>
<feature type="transmembrane region" description="Helical" evidence="6">
    <location>
        <begin position="346"/>
        <end position="366"/>
    </location>
</feature>
<feature type="transmembrane region" description="Helical" evidence="6">
    <location>
        <begin position="79"/>
        <end position="97"/>
    </location>
</feature>
<dbReference type="Proteomes" id="UP001174908">
    <property type="component" value="Unassembled WGS sequence"/>
</dbReference>
<feature type="transmembrane region" description="Helical" evidence="6">
    <location>
        <begin position="307"/>
        <end position="334"/>
    </location>
</feature>
<keyword evidence="5 6" id="KW-0472">Membrane</keyword>
<feature type="transmembrane region" description="Helical" evidence="6">
    <location>
        <begin position="103"/>
        <end position="123"/>
    </location>
</feature>
<dbReference type="CDD" id="cd06581">
    <property type="entry name" value="TM_PBP1_LivM_like"/>
    <property type="match status" value="1"/>
</dbReference>
<proteinExistence type="predicted"/>
<feature type="transmembrane region" description="Helical" evidence="6">
    <location>
        <begin position="135"/>
        <end position="157"/>
    </location>
</feature>
<accession>A0ABT7NGY5</accession>
<organism evidence="7 8">
    <name type="scientific">Variovorax dokdonensis</name>
    <dbReference type="NCBI Taxonomy" id="344883"/>
    <lineage>
        <taxon>Bacteria</taxon>
        <taxon>Pseudomonadati</taxon>
        <taxon>Pseudomonadota</taxon>
        <taxon>Betaproteobacteria</taxon>
        <taxon>Burkholderiales</taxon>
        <taxon>Comamonadaceae</taxon>
        <taxon>Variovorax</taxon>
    </lineage>
</organism>
<keyword evidence="8" id="KW-1185">Reference proteome</keyword>
<protein>
    <submittedName>
        <fullName evidence="7">Branched-chain amino acid ABC transporter permease</fullName>
    </submittedName>
</protein>
<evidence type="ECO:0000256" key="4">
    <source>
        <dbReference type="ARBA" id="ARBA00022989"/>
    </source>
</evidence>
<evidence type="ECO:0000256" key="3">
    <source>
        <dbReference type="ARBA" id="ARBA00022692"/>
    </source>
</evidence>
<evidence type="ECO:0000313" key="7">
    <source>
        <dbReference type="EMBL" id="MDM0047183.1"/>
    </source>
</evidence>
<evidence type="ECO:0000256" key="1">
    <source>
        <dbReference type="ARBA" id="ARBA00004651"/>
    </source>
</evidence>
<sequence length="440" mass="46940">MNATSTTVNSTAHHRQKGSLNRGRVIVWSLFAIALIVAPLIFKSSLALTMLSQIGYLIIICLSYNMLLGQGGMLSFGHAVYVGLGSFIAVHAMNLAGGDKLPIPLSLMPIIGGLGGAFFAVLFGYVTTKKSGTTFAMITLGIGELVAAMSLMFPGFFGGEGGVTTNRVYGQSFMGITFGPQIQVYYLIAVYCFICTAAMFAFTGTPLGRILNAVRDNPERVEFIGYNTQRVRYIAFIIAGFFGGIGGGLAAINFEIVNAADSLNAIRSGGYLLFTFLGGATFFFGPIIGAVLLVFASVLLSELTKAWLLYLGLVFLLMVMFAPGGVASLIMMNVRVAAFGKFKRLVLPYLGLIATGLVALVGAAMLIEMAYHMQLNAALGPMVPLAGFELDTSHAPAWIGATAALVIGLGLLEIVRRRFVKAWGSAQEEIEADIKRRERQ</sequence>
<dbReference type="EMBL" id="JASZYV010000006">
    <property type="protein sequence ID" value="MDM0047183.1"/>
    <property type="molecule type" value="Genomic_DNA"/>
</dbReference>
<evidence type="ECO:0000256" key="6">
    <source>
        <dbReference type="SAM" id="Phobius"/>
    </source>
</evidence>
<evidence type="ECO:0000256" key="2">
    <source>
        <dbReference type="ARBA" id="ARBA00022475"/>
    </source>
</evidence>
<feature type="transmembrane region" description="Helical" evidence="6">
    <location>
        <begin position="272"/>
        <end position="300"/>
    </location>
</feature>
<comment type="caution">
    <text evidence="7">The sequence shown here is derived from an EMBL/GenBank/DDBJ whole genome shotgun (WGS) entry which is preliminary data.</text>
</comment>
<dbReference type="PANTHER" id="PTHR30482">
    <property type="entry name" value="HIGH-AFFINITY BRANCHED-CHAIN AMINO ACID TRANSPORT SYSTEM PERMEASE"/>
    <property type="match status" value="1"/>
</dbReference>
<dbReference type="InterPro" id="IPR043428">
    <property type="entry name" value="LivM-like"/>
</dbReference>